<dbReference type="InterPro" id="IPR014543">
    <property type="entry name" value="UCP028291"/>
</dbReference>
<evidence type="ECO:0000313" key="2">
    <source>
        <dbReference type="Proteomes" id="UP000658656"/>
    </source>
</evidence>
<dbReference type="AlphaFoldDB" id="A0A8H9J5N0"/>
<organism evidence="1 2">
    <name type="scientific">Amycolatopsis bartoniae</name>
    <dbReference type="NCBI Taxonomy" id="941986"/>
    <lineage>
        <taxon>Bacteria</taxon>
        <taxon>Bacillati</taxon>
        <taxon>Actinomycetota</taxon>
        <taxon>Actinomycetes</taxon>
        <taxon>Pseudonocardiales</taxon>
        <taxon>Pseudonocardiaceae</taxon>
        <taxon>Amycolatopsis</taxon>
    </lineage>
</organism>
<reference evidence="1" key="1">
    <citation type="journal article" date="2014" name="Int. J. Syst. Evol. Microbiol.">
        <title>Complete genome sequence of Corynebacterium casei LMG S-19264T (=DSM 44701T), isolated from a smear-ripened cheese.</title>
        <authorList>
            <consortium name="US DOE Joint Genome Institute (JGI-PGF)"/>
            <person name="Walter F."/>
            <person name="Albersmeier A."/>
            <person name="Kalinowski J."/>
            <person name="Ruckert C."/>
        </authorList>
    </citation>
    <scope>NUCLEOTIDE SEQUENCE</scope>
    <source>
        <strain evidence="1">CGMCC 4.7679</strain>
    </source>
</reference>
<comment type="caution">
    <text evidence="1">The sequence shown here is derived from an EMBL/GenBank/DDBJ whole genome shotgun (WGS) entry which is preliminary data.</text>
</comment>
<sequence>MLRTQARVPTPSANRYAKQLCSHFSHRVKAEWSPPTGFIEFPRGGTCHLRADTDGLLLIAEATVPELLDRIRVTVGGHLERFARRDGLEVTWE</sequence>
<dbReference type="Pfam" id="PF09981">
    <property type="entry name" value="DUF2218"/>
    <property type="match status" value="1"/>
</dbReference>
<proteinExistence type="predicted"/>
<dbReference type="RefSeq" id="WP_145935130.1">
    <property type="nucleotide sequence ID" value="NZ_BNAV01000012.1"/>
</dbReference>
<name>A0A8H9J5N0_9PSEU</name>
<accession>A0A8H9J5N0</accession>
<dbReference type="EMBL" id="BNAV01000012">
    <property type="protein sequence ID" value="GHF78173.1"/>
    <property type="molecule type" value="Genomic_DNA"/>
</dbReference>
<gene>
    <name evidence="1" type="ORF">GCM10017566_60560</name>
</gene>
<reference evidence="1" key="2">
    <citation type="submission" date="2020-09" db="EMBL/GenBank/DDBJ databases">
        <authorList>
            <person name="Sun Q."/>
            <person name="Zhou Y."/>
        </authorList>
    </citation>
    <scope>NUCLEOTIDE SEQUENCE</scope>
    <source>
        <strain evidence="1">CGMCC 4.7679</strain>
    </source>
</reference>
<dbReference type="Gene3D" id="3.30.310.50">
    <property type="entry name" value="Alpha-D-phosphohexomutase, C-terminal domain"/>
    <property type="match status" value="1"/>
</dbReference>
<evidence type="ECO:0008006" key="3">
    <source>
        <dbReference type="Google" id="ProtNLM"/>
    </source>
</evidence>
<dbReference type="PIRSF" id="PIRSF028291">
    <property type="entry name" value="UCP028291"/>
    <property type="match status" value="1"/>
</dbReference>
<evidence type="ECO:0000313" key="1">
    <source>
        <dbReference type="EMBL" id="GHF78173.1"/>
    </source>
</evidence>
<dbReference type="OrthoDB" id="9806511at2"/>
<keyword evidence="2" id="KW-1185">Reference proteome</keyword>
<protein>
    <recommendedName>
        <fullName evidence="3">DUF2218 domain-containing protein</fullName>
    </recommendedName>
</protein>
<dbReference type="Proteomes" id="UP000658656">
    <property type="component" value="Unassembled WGS sequence"/>
</dbReference>